<accession>A0A1B8QAF6</accession>
<dbReference type="STRING" id="34059.A9308_08995"/>
<comment type="caution">
    <text evidence="6">The sequence shown here is derived from an EMBL/GenBank/DDBJ whole genome shotgun (WGS) entry which is preliminary data.</text>
</comment>
<dbReference type="OrthoDB" id="6631425at2"/>
<reference evidence="6 7" key="1">
    <citation type="submission" date="2016-06" db="EMBL/GenBank/DDBJ databases">
        <title>Draft genome of Moraxella atlantae CCUG 66109.</title>
        <authorList>
            <person name="Salva-Serra F."/>
            <person name="Engstrom-Jakobsson H."/>
            <person name="Thorell K."/>
            <person name="Gonzales-Siles L."/>
            <person name="Karlsson R."/>
            <person name="Boulund F."/>
            <person name="Engstrand L."/>
            <person name="Kristiansson E."/>
            <person name="Moore E."/>
        </authorList>
    </citation>
    <scope>NUCLEOTIDE SEQUENCE [LARGE SCALE GENOMIC DNA]</scope>
    <source>
        <strain evidence="6 7">CCUG 66109</strain>
    </source>
</reference>
<dbReference type="RefSeq" id="WP_067237873.1">
    <property type="nucleotide sequence ID" value="NZ_CP171134.1"/>
</dbReference>
<keyword evidence="4 5" id="KW-0472">Membrane</keyword>
<dbReference type="GO" id="GO:0016020">
    <property type="term" value="C:membrane"/>
    <property type="evidence" value="ECO:0007669"/>
    <property type="project" value="UniProtKB-SubCell"/>
</dbReference>
<keyword evidence="2 5" id="KW-0812">Transmembrane</keyword>
<proteinExistence type="predicted"/>
<sequence>MQNYQTYTSYNGLDRVVMFMGVPLLWALALLTLSALTMFVGVVSFGFIGFGFALVWLPVALFLRQISQTDDKALDILKLELLYRTKRVAYREFGNTLTYMPDCYLRYQGVMEQQLTDIKEFKKARELS</sequence>
<evidence type="ECO:0000256" key="5">
    <source>
        <dbReference type="SAM" id="Phobius"/>
    </source>
</evidence>
<evidence type="ECO:0000256" key="1">
    <source>
        <dbReference type="ARBA" id="ARBA00004370"/>
    </source>
</evidence>
<dbReference type="Proteomes" id="UP000092508">
    <property type="component" value="Unassembled WGS sequence"/>
</dbReference>
<dbReference type="EMBL" id="LZMZ01000032">
    <property type="protein sequence ID" value="OBX76262.1"/>
    <property type="molecule type" value="Genomic_DNA"/>
</dbReference>
<evidence type="ECO:0008006" key="8">
    <source>
        <dbReference type="Google" id="ProtNLM"/>
    </source>
</evidence>
<dbReference type="Pfam" id="PF05101">
    <property type="entry name" value="VirB3"/>
    <property type="match status" value="1"/>
</dbReference>
<comment type="subcellular location">
    <subcellularLocation>
        <location evidence="1">Membrane</location>
    </subcellularLocation>
</comment>
<evidence type="ECO:0000256" key="3">
    <source>
        <dbReference type="ARBA" id="ARBA00022989"/>
    </source>
</evidence>
<feature type="transmembrane region" description="Helical" evidence="5">
    <location>
        <begin position="12"/>
        <end position="33"/>
    </location>
</feature>
<dbReference type="AlphaFoldDB" id="A0A1B8QAF6"/>
<keyword evidence="3 5" id="KW-1133">Transmembrane helix</keyword>
<evidence type="ECO:0000313" key="6">
    <source>
        <dbReference type="EMBL" id="OBX76262.1"/>
    </source>
</evidence>
<organism evidence="6 7">
    <name type="scientific">Faucicola atlantae</name>
    <dbReference type="NCBI Taxonomy" id="34059"/>
    <lineage>
        <taxon>Bacteria</taxon>
        <taxon>Pseudomonadati</taxon>
        <taxon>Pseudomonadota</taxon>
        <taxon>Gammaproteobacteria</taxon>
        <taxon>Moraxellales</taxon>
        <taxon>Moraxellaceae</taxon>
        <taxon>Faucicola</taxon>
    </lineage>
</organism>
<protein>
    <recommendedName>
        <fullName evidence="8">Type IV secretory pathway, VirB3-like protein</fullName>
    </recommendedName>
</protein>
<evidence type="ECO:0000256" key="4">
    <source>
        <dbReference type="ARBA" id="ARBA00023136"/>
    </source>
</evidence>
<feature type="transmembrane region" description="Helical" evidence="5">
    <location>
        <begin position="39"/>
        <end position="63"/>
    </location>
</feature>
<evidence type="ECO:0000256" key="2">
    <source>
        <dbReference type="ARBA" id="ARBA00022692"/>
    </source>
</evidence>
<dbReference type="InterPro" id="IPR007792">
    <property type="entry name" value="T4SS_VirB3/TrbD/AvhB"/>
</dbReference>
<gene>
    <name evidence="6" type="ORF">A9308_08995</name>
</gene>
<evidence type="ECO:0000313" key="7">
    <source>
        <dbReference type="Proteomes" id="UP000092508"/>
    </source>
</evidence>
<name>A0A1B8QAF6_9GAMM</name>